<dbReference type="InterPro" id="IPR001279">
    <property type="entry name" value="Metallo-B-lactamas"/>
</dbReference>
<evidence type="ECO:0000256" key="5">
    <source>
        <dbReference type="ARBA" id="ARBA00023136"/>
    </source>
</evidence>
<dbReference type="PANTHER" id="PTHR30619">
    <property type="entry name" value="DNA INTERNALIZATION/COMPETENCE PROTEIN COMEC/REC2"/>
    <property type="match status" value="1"/>
</dbReference>
<dbReference type="Gene3D" id="3.60.15.10">
    <property type="entry name" value="Ribonuclease Z/Hydroxyacylglutathione hydrolase-like"/>
    <property type="match status" value="1"/>
</dbReference>
<dbReference type="SMART" id="SM00849">
    <property type="entry name" value="Lactamase_B"/>
    <property type="match status" value="1"/>
</dbReference>
<feature type="transmembrane region" description="Helical" evidence="6">
    <location>
        <begin position="64"/>
        <end position="84"/>
    </location>
</feature>
<dbReference type="InterPro" id="IPR035681">
    <property type="entry name" value="ComA-like_MBL"/>
</dbReference>
<dbReference type="NCBIfam" id="TIGR00360">
    <property type="entry name" value="ComEC_N-term"/>
    <property type="match status" value="1"/>
</dbReference>
<dbReference type="PANTHER" id="PTHR30619:SF7">
    <property type="entry name" value="BETA-LACTAMASE DOMAIN PROTEIN"/>
    <property type="match status" value="1"/>
</dbReference>
<feature type="transmembrane region" description="Helical" evidence="6">
    <location>
        <begin position="421"/>
        <end position="443"/>
    </location>
</feature>
<dbReference type="InterPro" id="IPR004477">
    <property type="entry name" value="ComEC_N"/>
</dbReference>
<keyword evidence="3 6" id="KW-0812">Transmembrane</keyword>
<evidence type="ECO:0000256" key="4">
    <source>
        <dbReference type="ARBA" id="ARBA00022989"/>
    </source>
</evidence>
<dbReference type="EMBL" id="FNWT01000007">
    <property type="protein sequence ID" value="SEH61840.1"/>
    <property type="molecule type" value="Genomic_DNA"/>
</dbReference>
<feature type="transmembrane region" description="Helical" evidence="6">
    <location>
        <begin position="40"/>
        <end position="57"/>
    </location>
</feature>
<keyword evidence="2" id="KW-1003">Cell membrane</keyword>
<feature type="transmembrane region" description="Helical" evidence="6">
    <location>
        <begin position="340"/>
        <end position="365"/>
    </location>
</feature>
<dbReference type="Pfam" id="PF00753">
    <property type="entry name" value="Lactamase_B"/>
    <property type="match status" value="1"/>
</dbReference>
<dbReference type="Pfam" id="PF03772">
    <property type="entry name" value="Competence"/>
    <property type="match status" value="1"/>
</dbReference>
<evidence type="ECO:0000313" key="8">
    <source>
        <dbReference type="EMBL" id="SEH61840.1"/>
    </source>
</evidence>
<feature type="transmembrane region" description="Helical" evidence="6">
    <location>
        <begin position="483"/>
        <end position="503"/>
    </location>
</feature>
<evidence type="ECO:0000256" key="6">
    <source>
        <dbReference type="SAM" id="Phobius"/>
    </source>
</evidence>
<protein>
    <submittedName>
        <fullName evidence="8">Competence protein ComEC</fullName>
    </submittedName>
</protein>
<dbReference type="InterPro" id="IPR036866">
    <property type="entry name" value="RibonucZ/Hydroxyglut_hydro"/>
</dbReference>
<comment type="caution">
    <text evidence="8">The sequence shown here is derived from an EMBL/GenBank/DDBJ whole genome shotgun (WGS) entry which is preliminary data.</text>
</comment>
<dbReference type="Proteomes" id="UP000199135">
    <property type="component" value="Unassembled WGS sequence"/>
</dbReference>
<feature type="transmembrane region" description="Helical" evidence="6">
    <location>
        <begin position="240"/>
        <end position="259"/>
    </location>
</feature>
<feature type="domain" description="Metallo-beta-lactamase" evidence="7">
    <location>
        <begin position="544"/>
        <end position="738"/>
    </location>
</feature>
<evidence type="ECO:0000256" key="3">
    <source>
        <dbReference type="ARBA" id="ARBA00022692"/>
    </source>
</evidence>
<feature type="transmembrane region" description="Helical" evidence="6">
    <location>
        <begin position="386"/>
        <end position="409"/>
    </location>
</feature>
<organism evidence="8 9">
    <name type="scientific">Parafannyhessea umbonata</name>
    <dbReference type="NCBI Taxonomy" id="604330"/>
    <lineage>
        <taxon>Bacteria</taxon>
        <taxon>Bacillati</taxon>
        <taxon>Actinomycetota</taxon>
        <taxon>Coriobacteriia</taxon>
        <taxon>Coriobacteriales</taxon>
        <taxon>Atopobiaceae</taxon>
        <taxon>Parafannyhessea</taxon>
    </lineage>
</organism>
<evidence type="ECO:0000259" key="7">
    <source>
        <dbReference type="SMART" id="SM00849"/>
    </source>
</evidence>
<evidence type="ECO:0000256" key="2">
    <source>
        <dbReference type="ARBA" id="ARBA00022475"/>
    </source>
</evidence>
<comment type="subcellular location">
    <subcellularLocation>
        <location evidence="1">Cell membrane</location>
        <topology evidence="1">Multi-pass membrane protein</topology>
    </subcellularLocation>
</comment>
<feature type="transmembrane region" description="Helical" evidence="6">
    <location>
        <begin position="452"/>
        <end position="471"/>
    </location>
</feature>
<keyword evidence="5 6" id="KW-0472">Membrane</keyword>
<keyword evidence="9" id="KW-1185">Reference proteome</keyword>
<feature type="transmembrane region" description="Helical" evidence="6">
    <location>
        <begin position="510"/>
        <end position="529"/>
    </location>
</feature>
<accession>A0A1H6JRJ5</accession>
<sequence length="793" mass="82847">MSREARFPDRPGIPVSLYSLLVVMAVERLVLLGGMVPPPLATAPLFLLLLALSCVLVRRVGSEVVALTVFVAASATIALFASSARSSSLERAACVLARTPPSACTYRVSSDSAASTGGYRSRAVACVDGEAVADVWLSSKDELRAGDVVRCVGRFRSNSDDEWGRSNRGRGIMGSVSAVRVVSRGSDDGALARLRAFREDVISDIVSQGSDGSTVLAGCLCGYRGALKEREVDRLFSTCGVSHLIAVSGTHIAIVAELVAMVMSRIGARRLVSAVVLLLSIGSFVLFCGAPPSAVRAGLMSVVASGAALAGRRGQSLSAVCAVAIPLCLVEPCLSCEVGFLLSVVAVASLCLFAPYAAYVIEVLFSSEAASRWASRRRWGRRALETLSGARRALAVTLVAQVATAPIIVSNFSEISLVAPFTNLLVSPFVAIVVALGVASCLLRPAPWASFVLVRTASVIGDAVVAVLRTVSACPFSSVSVSASEGVAFAVFFGLSLALLIWWPRVNARLVRHVMLAVFVGSACLLFRWRFFAPARVCVLDVGQGDAILVQDGSSAILVDVGPDDSVVQELQSLHVLHLDAVVVTHLHGDHYGGFDSLSRGIGCDRVLVARGVSSGFARIESGALARTAPEGVGELGLGDALDCGGFHLRVVWPESDVDGTQNAHSLELVLSYDEGGRSMTGLLTGDAERDETGEVVDSGRVGRIDFLKVGHHGSSVCLTPSETKALSPLLSVASAGEGNSYGHPSEEAVDMLEDVGSRFFCTKDVGRVVVAPGSGGLEVSCERVPEPLPDVA</sequence>
<evidence type="ECO:0000313" key="9">
    <source>
        <dbReference type="Proteomes" id="UP000199135"/>
    </source>
</evidence>
<dbReference type="InterPro" id="IPR052159">
    <property type="entry name" value="Competence_DNA_uptake"/>
</dbReference>
<name>A0A1H6JRJ5_9ACTN</name>
<dbReference type="RefSeq" id="WP_078687613.1">
    <property type="nucleotide sequence ID" value="NZ_FNWT01000007.1"/>
</dbReference>
<feature type="transmembrane region" description="Helical" evidence="6">
    <location>
        <begin position="271"/>
        <end position="287"/>
    </location>
</feature>
<proteinExistence type="predicted"/>
<reference evidence="8 9" key="1">
    <citation type="submission" date="2016-10" db="EMBL/GenBank/DDBJ databases">
        <authorList>
            <person name="Varghese N."/>
            <person name="Submissions S."/>
        </authorList>
    </citation>
    <scope>NUCLEOTIDE SEQUENCE [LARGE SCALE GENOMIC DNA]</scope>
    <source>
        <strain evidence="8 9">WCP15</strain>
    </source>
</reference>
<keyword evidence="4 6" id="KW-1133">Transmembrane helix</keyword>
<feature type="transmembrane region" description="Helical" evidence="6">
    <location>
        <begin position="12"/>
        <end position="34"/>
    </location>
</feature>
<evidence type="ECO:0000256" key="1">
    <source>
        <dbReference type="ARBA" id="ARBA00004651"/>
    </source>
</evidence>
<gene>
    <name evidence="8" type="ORF">SAMN05216447_10786</name>
</gene>
<dbReference type="CDD" id="cd07731">
    <property type="entry name" value="ComA-like_MBL-fold"/>
    <property type="match status" value="1"/>
</dbReference>
<dbReference type="SUPFAM" id="SSF56281">
    <property type="entry name" value="Metallo-hydrolase/oxidoreductase"/>
    <property type="match status" value="1"/>
</dbReference>